<dbReference type="FunFam" id="3.30.360.10:FF:000014">
    <property type="entry name" value="N-acetyl-gamma-glutamyl-phosphate reductase"/>
    <property type="match status" value="1"/>
</dbReference>
<dbReference type="Pfam" id="PF01118">
    <property type="entry name" value="Semialdhyde_dh"/>
    <property type="match status" value="1"/>
</dbReference>
<comment type="similarity">
    <text evidence="7">Belongs to the NAGSA dehydrogenase family. Type 1 subfamily.</text>
</comment>
<dbReference type="AlphaFoldDB" id="A0A7X2TRC1"/>
<organism evidence="10 11">
    <name type="scientific">Bullifex porci</name>
    <dbReference type="NCBI Taxonomy" id="2606638"/>
    <lineage>
        <taxon>Bacteria</taxon>
        <taxon>Pseudomonadati</taxon>
        <taxon>Spirochaetota</taxon>
        <taxon>Spirochaetia</taxon>
        <taxon>Spirochaetales</taxon>
        <taxon>Spirochaetaceae</taxon>
        <taxon>Bullifex</taxon>
    </lineage>
</organism>
<comment type="caution">
    <text evidence="10">The sequence shown here is derived from an EMBL/GenBank/DDBJ whole genome shotgun (WGS) entry which is preliminary data.</text>
</comment>
<dbReference type="PROSITE" id="PS01224">
    <property type="entry name" value="ARGC"/>
    <property type="match status" value="1"/>
</dbReference>
<feature type="domain" description="Semialdehyde dehydrogenase NAD-binding" evidence="9">
    <location>
        <begin position="3"/>
        <end position="142"/>
    </location>
</feature>
<dbReference type="EMBL" id="VUNN01000015">
    <property type="protein sequence ID" value="MSU06682.1"/>
    <property type="molecule type" value="Genomic_DNA"/>
</dbReference>
<dbReference type="EC" id="1.2.1.38" evidence="7"/>
<dbReference type="Gene3D" id="3.30.360.10">
    <property type="entry name" value="Dihydrodipicolinate Reductase, domain 2"/>
    <property type="match status" value="1"/>
</dbReference>
<evidence type="ECO:0000256" key="1">
    <source>
        <dbReference type="ARBA" id="ARBA00004862"/>
    </source>
</evidence>
<dbReference type="InterPro" id="IPR036291">
    <property type="entry name" value="NAD(P)-bd_dom_sf"/>
</dbReference>
<comment type="catalytic activity">
    <reaction evidence="6 7">
        <text>N-acetyl-L-glutamate 5-semialdehyde + phosphate + NADP(+) = N-acetyl-L-glutamyl 5-phosphate + NADPH + H(+)</text>
        <dbReference type="Rhea" id="RHEA:21588"/>
        <dbReference type="ChEBI" id="CHEBI:15378"/>
        <dbReference type="ChEBI" id="CHEBI:29123"/>
        <dbReference type="ChEBI" id="CHEBI:43474"/>
        <dbReference type="ChEBI" id="CHEBI:57783"/>
        <dbReference type="ChEBI" id="CHEBI:57936"/>
        <dbReference type="ChEBI" id="CHEBI:58349"/>
        <dbReference type="EC" id="1.2.1.38"/>
    </reaction>
</comment>
<dbReference type="GO" id="GO:0005737">
    <property type="term" value="C:cytoplasm"/>
    <property type="evidence" value="ECO:0007669"/>
    <property type="project" value="UniProtKB-SubCell"/>
</dbReference>
<evidence type="ECO:0000256" key="4">
    <source>
        <dbReference type="ARBA" id="ARBA00022857"/>
    </source>
</evidence>
<dbReference type="GO" id="GO:0070401">
    <property type="term" value="F:NADP+ binding"/>
    <property type="evidence" value="ECO:0007669"/>
    <property type="project" value="InterPro"/>
</dbReference>
<dbReference type="Proteomes" id="UP000460549">
    <property type="component" value="Unassembled WGS sequence"/>
</dbReference>
<name>A0A7X2TRC1_9SPIO</name>
<evidence type="ECO:0000256" key="2">
    <source>
        <dbReference type="ARBA" id="ARBA00022571"/>
    </source>
</evidence>
<dbReference type="HAMAP" id="MF_00150">
    <property type="entry name" value="ArgC_type1"/>
    <property type="match status" value="1"/>
</dbReference>
<protein>
    <recommendedName>
        <fullName evidence="7">N-acetyl-gamma-glutamyl-phosphate reductase</fullName>
        <shortName evidence="7">AGPR</shortName>
        <ecNumber evidence="7">1.2.1.38</ecNumber>
    </recommendedName>
    <alternativeName>
        <fullName evidence="7">N-acetyl-glutamate semialdehyde dehydrogenase</fullName>
        <shortName evidence="7">NAGSA dehydrogenase</shortName>
    </alternativeName>
</protein>
<feature type="active site" evidence="7 8">
    <location>
        <position position="150"/>
    </location>
</feature>
<comment type="subcellular location">
    <subcellularLocation>
        <location evidence="7">Cytoplasm</location>
    </subcellularLocation>
</comment>
<dbReference type="PANTHER" id="PTHR32338:SF10">
    <property type="entry name" value="N-ACETYL-GAMMA-GLUTAMYL-PHOSPHATE REDUCTASE, CHLOROPLASTIC-RELATED"/>
    <property type="match status" value="1"/>
</dbReference>
<dbReference type="SUPFAM" id="SSF51735">
    <property type="entry name" value="NAD(P)-binding Rossmann-fold domains"/>
    <property type="match status" value="1"/>
</dbReference>
<reference evidence="10 11" key="1">
    <citation type="submission" date="2019-08" db="EMBL/GenBank/DDBJ databases">
        <title>In-depth cultivation of the pig gut microbiome towards novel bacterial diversity and tailored functional studies.</title>
        <authorList>
            <person name="Wylensek D."/>
            <person name="Hitch T.C.A."/>
            <person name="Clavel T."/>
        </authorList>
    </citation>
    <scope>NUCLEOTIDE SEQUENCE [LARGE SCALE GENOMIC DNA]</scope>
    <source>
        <strain evidence="10 11">NM-380-WT-3C1</strain>
    </source>
</reference>
<dbReference type="Gene3D" id="3.40.50.720">
    <property type="entry name" value="NAD(P)-binding Rossmann-like Domain"/>
    <property type="match status" value="1"/>
</dbReference>
<gene>
    <name evidence="7" type="primary">argC</name>
    <name evidence="10" type="ORF">FYJ80_07830</name>
</gene>
<evidence type="ECO:0000313" key="10">
    <source>
        <dbReference type="EMBL" id="MSU06682.1"/>
    </source>
</evidence>
<evidence type="ECO:0000256" key="6">
    <source>
        <dbReference type="ARBA" id="ARBA00050557"/>
    </source>
</evidence>
<dbReference type="CDD" id="cd17895">
    <property type="entry name" value="AGPR_1_N"/>
    <property type="match status" value="1"/>
</dbReference>
<dbReference type="InterPro" id="IPR000534">
    <property type="entry name" value="Semialdehyde_DH_NAD-bd"/>
</dbReference>
<dbReference type="RefSeq" id="WP_154425725.1">
    <property type="nucleotide sequence ID" value="NZ_VUNN01000015.1"/>
</dbReference>
<evidence type="ECO:0000256" key="5">
    <source>
        <dbReference type="ARBA" id="ARBA00023002"/>
    </source>
</evidence>
<evidence type="ECO:0000259" key="9">
    <source>
        <dbReference type="SMART" id="SM00859"/>
    </source>
</evidence>
<sequence>MIKVGIIGATGYAGSELINILLNHKDVELTYLGSHSYAGKKLTDIYPFFEKRIDIVLSDDSIENASDACDVVFLALPHSIASKVVTEEILKKCVVIDLGADFRLHSKDVYEKWYKTEHHNEKLLSSAVYALPEIHRESIKGARLIANPGCYTTCSILTLYPLVKNHLIDLDSIVIDAKSGTTGAGRGEKVQNLFCEVNESIKPYGLVTHRHIPEIEQELSIAANEQIVVEFTPHLVPMQRGILATCYAKVKDNVSEEDIKNAYLDSYNDEEFIRLVSYVPETSFVRGSNFVDIYYKYNSRTNRVIAVGAIDNLVKGAAGQAVQNMNIVFGFNEDEGLNRSSGV</sequence>
<dbReference type="CDD" id="cd23934">
    <property type="entry name" value="AGPR_1_C"/>
    <property type="match status" value="1"/>
</dbReference>
<evidence type="ECO:0000313" key="11">
    <source>
        <dbReference type="Proteomes" id="UP000460549"/>
    </source>
</evidence>
<evidence type="ECO:0000256" key="8">
    <source>
        <dbReference type="PROSITE-ProRule" id="PRU10010"/>
    </source>
</evidence>
<dbReference type="InterPro" id="IPR023013">
    <property type="entry name" value="AGPR_AS"/>
</dbReference>
<dbReference type="GO" id="GO:0051287">
    <property type="term" value="F:NAD binding"/>
    <property type="evidence" value="ECO:0007669"/>
    <property type="project" value="InterPro"/>
</dbReference>
<comment type="pathway">
    <text evidence="1 7">Amino-acid biosynthesis; L-arginine biosynthesis; N(2)-acetyl-L-ornithine from L-glutamate: step 3/4.</text>
</comment>
<accession>A0A7X2TRC1</accession>
<keyword evidence="11" id="KW-1185">Reference proteome</keyword>
<dbReference type="InterPro" id="IPR050085">
    <property type="entry name" value="AGPR"/>
</dbReference>
<keyword evidence="3 7" id="KW-0028">Amino-acid biosynthesis</keyword>
<evidence type="ECO:0000256" key="3">
    <source>
        <dbReference type="ARBA" id="ARBA00022605"/>
    </source>
</evidence>
<proteinExistence type="inferred from homology"/>
<evidence type="ECO:0000256" key="7">
    <source>
        <dbReference type="HAMAP-Rule" id="MF_00150"/>
    </source>
</evidence>
<dbReference type="NCBIfam" id="TIGR01850">
    <property type="entry name" value="argC"/>
    <property type="match status" value="1"/>
</dbReference>
<dbReference type="InterPro" id="IPR000706">
    <property type="entry name" value="AGPR_type-1"/>
</dbReference>
<keyword evidence="7" id="KW-0963">Cytoplasm</keyword>
<keyword evidence="2 7" id="KW-0055">Arginine biosynthesis</keyword>
<keyword evidence="5 7" id="KW-0560">Oxidoreductase</keyword>
<dbReference type="GO" id="GO:0006526">
    <property type="term" value="P:L-arginine biosynthetic process"/>
    <property type="evidence" value="ECO:0007669"/>
    <property type="project" value="UniProtKB-UniRule"/>
</dbReference>
<keyword evidence="4 7" id="KW-0521">NADP</keyword>
<dbReference type="GO" id="GO:0003942">
    <property type="term" value="F:N-acetyl-gamma-glutamyl-phosphate reductase activity"/>
    <property type="evidence" value="ECO:0007669"/>
    <property type="project" value="UniProtKB-UniRule"/>
</dbReference>
<dbReference type="SMART" id="SM00859">
    <property type="entry name" value="Semialdhyde_dh"/>
    <property type="match status" value="1"/>
</dbReference>
<dbReference type="SUPFAM" id="SSF55347">
    <property type="entry name" value="Glyceraldehyde-3-phosphate dehydrogenase-like, C-terminal domain"/>
    <property type="match status" value="1"/>
</dbReference>
<comment type="function">
    <text evidence="7">Catalyzes the NADPH-dependent reduction of N-acetyl-5-glutamyl phosphate to yield N-acetyl-L-glutamate 5-semialdehyde.</text>
</comment>
<dbReference type="UniPathway" id="UPA00068">
    <property type="reaction ID" value="UER00108"/>
</dbReference>
<dbReference type="Pfam" id="PF22698">
    <property type="entry name" value="Semialdhyde_dhC_1"/>
    <property type="match status" value="1"/>
</dbReference>
<dbReference type="PANTHER" id="PTHR32338">
    <property type="entry name" value="N-ACETYL-GAMMA-GLUTAMYL-PHOSPHATE REDUCTASE, CHLOROPLASTIC-RELATED-RELATED"/>
    <property type="match status" value="1"/>
</dbReference>
<dbReference type="InterPro" id="IPR058924">
    <property type="entry name" value="AGPR_dimerisation_dom"/>
</dbReference>